<evidence type="ECO:0000313" key="1">
    <source>
        <dbReference type="EMBL" id="BBA32434.1"/>
    </source>
</evidence>
<dbReference type="OrthoDB" id="7324894at2"/>
<dbReference type="RefSeq" id="WP_119628236.1">
    <property type="nucleotide sequence ID" value="NZ_AP017928.1"/>
</dbReference>
<gene>
    <name evidence="1" type="ORF">sS8_0468</name>
</gene>
<name>A0A286P462_9GAMM</name>
<dbReference type="AlphaFoldDB" id="A0A286P462"/>
<sequence>MFRRYLVSCFAVVFAGGFLIWALNYIVDPYTLFGTRKIERVSVHKADFVKHLRLTNAYAPVRLKPDCLILGTSRAARGLSPDHPALAGLHCYNLALPSVSVYEILRYVQHAHAVRPLKKILIALDFRVFSQLEDNREFSESRMVVTSEGKPNRAFDLAYLADAVSALWSMDAVVSSLRTVRFQGWQKMTLADNGQWLNLDDRQDHAAAFAAYTRNTYDRFREYRRKDLSLERNGEHFAELLRFAHREHIDAHFMVSPSHAWHWETMNLAGLWQQFEEIKRLLVRINGDEAERAAAEPFPLWDFSGPNAITTEVVPLDSKASMHWFWESVHYKPALGNLVMNSIFGYGPDAVEGGDALGTVLTRENVDSRLAIIREALGVYEAEHSGDVERIRKIIDL</sequence>
<dbReference type="Proteomes" id="UP000266313">
    <property type="component" value="Chromosome"/>
</dbReference>
<protein>
    <submittedName>
        <fullName evidence="1">Uncharacterized protein</fullName>
    </submittedName>
</protein>
<dbReference type="EMBL" id="AP017928">
    <property type="protein sequence ID" value="BBA32434.1"/>
    <property type="molecule type" value="Genomic_DNA"/>
</dbReference>
<organism evidence="1 2">
    <name type="scientific">Methylocaldum marinum</name>
    <dbReference type="NCBI Taxonomy" id="1432792"/>
    <lineage>
        <taxon>Bacteria</taxon>
        <taxon>Pseudomonadati</taxon>
        <taxon>Pseudomonadota</taxon>
        <taxon>Gammaproteobacteria</taxon>
        <taxon>Methylococcales</taxon>
        <taxon>Methylococcaceae</taxon>
        <taxon>Methylocaldum</taxon>
    </lineage>
</organism>
<evidence type="ECO:0000313" key="2">
    <source>
        <dbReference type="Proteomes" id="UP000266313"/>
    </source>
</evidence>
<proteinExistence type="predicted"/>
<reference evidence="1 2" key="1">
    <citation type="submission" date="2016-12" db="EMBL/GenBank/DDBJ databases">
        <title>Genome sequencing of Methylocaldum marinum.</title>
        <authorList>
            <person name="Takeuchi M."/>
            <person name="Kamagata Y."/>
            <person name="Hiraoka S."/>
            <person name="Oshima K."/>
            <person name="Hattori M."/>
            <person name="Iwasaki W."/>
        </authorList>
    </citation>
    <scope>NUCLEOTIDE SEQUENCE [LARGE SCALE GENOMIC DNA]</scope>
    <source>
        <strain evidence="1 2">S8</strain>
    </source>
</reference>
<accession>A0A286P462</accession>
<dbReference type="KEGG" id="mmai:sS8_0468"/>
<keyword evidence="2" id="KW-1185">Reference proteome</keyword>